<keyword evidence="3" id="KW-1185">Reference proteome</keyword>
<feature type="region of interest" description="Disordered" evidence="1">
    <location>
        <begin position="1"/>
        <end position="27"/>
    </location>
</feature>
<accession>A0A9P3GEY4</accession>
<sequence>MSANTDESSRKRQRTDTDAGLESEHPAHGAVLVRDEHVWYPEGNIIITACSGTCKGDGRCEGPTFGYKCIRSTLVQHSRAFEGMFVYDNAGGPTVDEVPVVHLPDRAEDVQGFMWMMHGFLELPARRRDPNTTKIIGGALRLAVKYEAVRMEKQLRAILERDWPKSYLEWAEAERQNGLLWEKVEEEGKVLGNLKICDVNLYAPDPASVVSLAKEARVSTVLRAAWYELARSYAQGSTPYRDDGTHLGWWVERRAADVRLLDQADLVRLLVGREKLRDMASFIVRKQILSRFPFKEYEGNPKSLTRCDPLRCYQEVSKRLNELEDSTDVGHDPMGAFITLQTQIRQAEGVCSSCKDHSCWDLRDAAMSVWDALEDIFDLKEELAFDSGSEN</sequence>
<dbReference type="OrthoDB" id="2800059at2759"/>
<evidence type="ECO:0000256" key="1">
    <source>
        <dbReference type="SAM" id="MobiDB-lite"/>
    </source>
</evidence>
<proteinExistence type="predicted"/>
<protein>
    <recommendedName>
        <fullName evidence="4">BTB domain-containing protein</fullName>
    </recommendedName>
</protein>
<comment type="caution">
    <text evidence="2">The sequence shown here is derived from an EMBL/GenBank/DDBJ whole genome shotgun (WGS) entry which is preliminary data.</text>
</comment>
<feature type="compositionally biased region" description="Basic and acidic residues" evidence="1">
    <location>
        <begin position="7"/>
        <end position="27"/>
    </location>
</feature>
<evidence type="ECO:0000313" key="2">
    <source>
        <dbReference type="EMBL" id="GJE93104.1"/>
    </source>
</evidence>
<dbReference type="EMBL" id="BPQB01000030">
    <property type="protein sequence ID" value="GJE93104.1"/>
    <property type="molecule type" value="Genomic_DNA"/>
</dbReference>
<name>A0A9P3GEY4_9APHY</name>
<dbReference type="Proteomes" id="UP000703269">
    <property type="component" value="Unassembled WGS sequence"/>
</dbReference>
<evidence type="ECO:0008006" key="4">
    <source>
        <dbReference type="Google" id="ProtNLM"/>
    </source>
</evidence>
<gene>
    <name evidence="2" type="ORF">PsYK624_092630</name>
</gene>
<reference evidence="2 3" key="1">
    <citation type="submission" date="2021-08" db="EMBL/GenBank/DDBJ databases">
        <title>Draft Genome Sequence of Phanerochaete sordida strain YK-624.</title>
        <authorList>
            <person name="Mori T."/>
            <person name="Dohra H."/>
            <person name="Suzuki T."/>
            <person name="Kawagishi H."/>
            <person name="Hirai H."/>
        </authorList>
    </citation>
    <scope>NUCLEOTIDE SEQUENCE [LARGE SCALE GENOMIC DNA]</scope>
    <source>
        <strain evidence="2 3">YK-624</strain>
    </source>
</reference>
<evidence type="ECO:0000313" key="3">
    <source>
        <dbReference type="Proteomes" id="UP000703269"/>
    </source>
</evidence>
<dbReference type="AlphaFoldDB" id="A0A9P3GEY4"/>
<organism evidence="2 3">
    <name type="scientific">Phanerochaete sordida</name>
    <dbReference type="NCBI Taxonomy" id="48140"/>
    <lineage>
        <taxon>Eukaryota</taxon>
        <taxon>Fungi</taxon>
        <taxon>Dikarya</taxon>
        <taxon>Basidiomycota</taxon>
        <taxon>Agaricomycotina</taxon>
        <taxon>Agaricomycetes</taxon>
        <taxon>Polyporales</taxon>
        <taxon>Phanerochaetaceae</taxon>
        <taxon>Phanerochaete</taxon>
    </lineage>
</organism>